<dbReference type="PANTHER" id="PTHR46411">
    <property type="entry name" value="FAMILY ATPASE, PUTATIVE-RELATED"/>
    <property type="match status" value="1"/>
</dbReference>
<dbReference type="OrthoDB" id="3797272at2759"/>
<organism evidence="2 3">
    <name type="scientific">Lophium mytilinum</name>
    <dbReference type="NCBI Taxonomy" id="390894"/>
    <lineage>
        <taxon>Eukaryota</taxon>
        <taxon>Fungi</taxon>
        <taxon>Dikarya</taxon>
        <taxon>Ascomycota</taxon>
        <taxon>Pezizomycotina</taxon>
        <taxon>Dothideomycetes</taxon>
        <taxon>Pleosporomycetidae</taxon>
        <taxon>Mytilinidiales</taxon>
        <taxon>Mytilinidiaceae</taxon>
        <taxon>Lophium</taxon>
    </lineage>
</organism>
<feature type="non-terminal residue" evidence="2">
    <location>
        <position position="262"/>
    </location>
</feature>
<dbReference type="Proteomes" id="UP000799750">
    <property type="component" value="Unassembled WGS sequence"/>
</dbReference>
<feature type="non-terminal residue" evidence="2">
    <location>
        <position position="1"/>
    </location>
</feature>
<proteinExistence type="predicted"/>
<sequence>IHFVVYRNYDCRNYHEHVKDDFNPLPLPQIKREVLAGLKAHFFDLPKDGDDAVARWENIGSLSITLQQTLETIRYPGQLKLEAPYTAFYHGRSLLADHASGRSGILEPLHQDHLQSLLDYVLGFCADDYKAADVLFAMGLVDKQHFQKLFPPNEVLVDAKDPQPLAYSTIDCAQNHPLELLLTVWNWQYDGLFRQKNSLLTVTWPSYDGQIPISALPVYPLRYDTTGLKERLIERGQMFWECRKRKFVSYESSNSALELQTV</sequence>
<evidence type="ECO:0000259" key="1">
    <source>
        <dbReference type="Pfam" id="PF22942"/>
    </source>
</evidence>
<feature type="domain" description="DUF7025" evidence="1">
    <location>
        <begin position="136"/>
        <end position="224"/>
    </location>
</feature>
<keyword evidence="3" id="KW-1185">Reference proteome</keyword>
<dbReference type="AlphaFoldDB" id="A0A6A6R2I8"/>
<dbReference type="PANTHER" id="PTHR46411:SF2">
    <property type="entry name" value="AAA+ ATPASE DOMAIN-CONTAINING PROTEIN"/>
    <property type="match status" value="1"/>
</dbReference>
<gene>
    <name evidence="2" type="ORF">BU16DRAFT_446688</name>
</gene>
<dbReference type="Pfam" id="PF22942">
    <property type="entry name" value="DUF7025"/>
    <property type="match status" value="1"/>
</dbReference>
<dbReference type="InterPro" id="IPR054289">
    <property type="entry name" value="DUF7025"/>
</dbReference>
<protein>
    <recommendedName>
        <fullName evidence="1">DUF7025 domain-containing protein</fullName>
    </recommendedName>
</protein>
<accession>A0A6A6R2I8</accession>
<evidence type="ECO:0000313" key="2">
    <source>
        <dbReference type="EMBL" id="KAF2498988.1"/>
    </source>
</evidence>
<evidence type="ECO:0000313" key="3">
    <source>
        <dbReference type="Proteomes" id="UP000799750"/>
    </source>
</evidence>
<reference evidence="2" key="1">
    <citation type="journal article" date="2020" name="Stud. Mycol.">
        <title>101 Dothideomycetes genomes: a test case for predicting lifestyles and emergence of pathogens.</title>
        <authorList>
            <person name="Haridas S."/>
            <person name="Albert R."/>
            <person name="Binder M."/>
            <person name="Bloem J."/>
            <person name="Labutti K."/>
            <person name="Salamov A."/>
            <person name="Andreopoulos B."/>
            <person name="Baker S."/>
            <person name="Barry K."/>
            <person name="Bills G."/>
            <person name="Bluhm B."/>
            <person name="Cannon C."/>
            <person name="Castanera R."/>
            <person name="Culley D."/>
            <person name="Daum C."/>
            <person name="Ezra D."/>
            <person name="Gonzalez J."/>
            <person name="Henrissat B."/>
            <person name="Kuo A."/>
            <person name="Liang C."/>
            <person name="Lipzen A."/>
            <person name="Lutzoni F."/>
            <person name="Magnuson J."/>
            <person name="Mondo S."/>
            <person name="Nolan M."/>
            <person name="Ohm R."/>
            <person name="Pangilinan J."/>
            <person name="Park H.-J."/>
            <person name="Ramirez L."/>
            <person name="Alfaro M."/>
            <person name="Sun H."/>
            <person name="Tritt A."/>
            <person name="Yoshinaga Y."/>
            <person name="Zwiers L.-H."/>
            <person name="Turgeon B."/>
            <person name="Goodwin S."/>
            <person name="Spatafora J."/>
            <person name="Crous P."/>
            <person name="Grigoriev I."/>
        </authorList>
    </citation>
    <scope>NUCLEOTIDE SEQUENCE</scope>
    <source>
        <strain evidence="2">CBS 269.34</strain>
    </source>
</reference>
<dbReference type="EMBL" id="MU004185">
    <property type="protein sequence ID" value="KAF2498988.1"/>
    <property type="molecule type" value="Genomic_DNA"/>
</dbReference>
<name>A0A6A6R2I8_9PEZI</name>